<organism evidence="4 5">
    <name type="scientific">Stieleria marina</name>
    <dbReference type="NCBI Taxonomy" id="1930275"/>
    <lineage>
        <taxon>Bacteria</taxon>
        <taxon>Pseudomonadati</taxon>
        <taxon>Planctomycetota</taxon>
        <taxon>Planctomycetia</taxon>
        <taxon>Pirellulales</taxon>
        <taxon>Pirellulaceae</taxon>
        <taxon>Stieleria</taxon>
    </lineage>
</organism>
<evidence type="ECO:0000259" key="3">
    <source>
        <dbReference type="SMART" id="SM00563"/>
    </source>
</evidence>
<dbReference type="GO" id="GO:0016405">
    <property type="term" value="F:CoA-ligase activity"/>
    <property type="evidence" value="ECO:0007669"/>
    <property type="project" value="TreeGrafter"/>
</dbReference>
<dbReference type="InterPro" id="IPR002123">
    <property type="entry name" value="Plipid/glycerol_acylTrfase"/>
</dbReference>
<sequence>MQILWYLLAALAILFVALVVMAIYSRRLFVRFLVRPFLEVFYRKEVVGLENLPKTDGCVIISNHVSWIDGLLLLWMLPRNIRFVVDGGNFKGKIAPWIAGAFDTILMMPNPKSIGRALKAGRQGLIDGDVVGIFPEGTLTRTGQLQAFKPGLKKILKGTDAVVVPIWVEGMWGSIFSFSEGKFFLKWPKNFRRKIKCHIGTPLPGDASAEMMRSKLQDLCARATIENRKSFPVLASRLIRTWKKAGGRLQAADSLGIELTGRQILIRTLALRRMLRREVFSADEQYVGILLPPSVGAVSVNAALAMDQRISANLNYTVSSTVLNHCIAEVGIKHVLTSKKFMEKIDLELDAEVVLLDDLKEKVSSVDKAIAFTQSYLPAGILERILRLNKVDCDDLLTVIFTSGSTGMPKGVLLSNSNVSHNVDAIDRAIKLTTDDTVLGVLPFFHSFGYSVTLWAVQTLGPTGVYHFNPLDARQVGKLAHKYKTTVLLGTPTFLRGYLRRIDKEQFAYLDVVVVGAEKMPADLFDAFEKKFGVRPVEGYGTTELSPLVSVNIPPSRSAAKYQADRVEGSVGRPLPGISARVVSPDTGDELESGQDGMLLISGPNVMKGYANRDDLTSKAIHDGWYETGDIAHVDKDGFLHITGRLSRFSKIGGEMVPHGKVEEELAKILTISDDDEKLRVCVTAVPDDKKGERLIVLYLTPDADELEAGAPVVTVDQMRDALKESGLPNLFIPAANAFHVISEIPLLGTGKLDLKHSKEKALELEG</sequence>
<dbReference type="PANTHER" id="PTHR24096:SF149">
    <property type="entry name" value="AMP-BINDING DOMAIN-CONTAINING PROTEIN-RELATED"/>
    <property type="match status" value="1"/>
</dbReference>
<dbReference type="InterPro" id="IPR020845">
    <property type="entry name" value="AMP-binding_CS"/>
</dbReference>
<dbReference type="InterPro" id="IPR000873">
    <property type="entry name" value="AMP-dep_synth/lig_dom"/>
</dbReference>
<dbReference type="SUPFAM" id="SSF56801">
    <property type="entry name" value="Acetyl-CoA synthetase-like"/>
    <property type="match status" value="1"/>
</dbReference>
<dbReference type="SMART" id="SM00563">
    <property type="entry name" value="PlsC"/>
    <property type="match status" value="1"/>
</dbReference>
<evidence type="ECO:0000256" key="2">
    <source>
        <dbReference type="ARBA" id="ARBA00022598"/>
    </source>
</evidence>
<dbReference type="SUPFAM" id="SSF69593">
    <property type="entry name" value="Glycerol-3-phosphate (1)-acyltransferase"/>
    <property type="match status" value="1"/>
</dbReference>
<dbReference type="Gene3D" id="3.30.300.30">
    <property type="match status" value="1"/>
</dbReference>
<dbReference type="Pfam" id="PF01553">
    <property type="entry name" value="Acyltransferase"/>
    <property type="match status" value="1"/>
</dbReference>
<evidence type="ECO:0000313" key="4">
    <source>
        <dbReference type="EMBL" id="QDT12407.1"/>
    </source>
</evidence>
<proteinExistence type="inferred from homology"/>
<feature type="domain" description="Phospholipid/glycerol acyltransferase" evidence="3">
    <location>
        <begin position="58"/>
        <end position="171"/>
    </location>
</feature>
<dbReference type="Proteomes" id="UP000319817">
    <property type="component" value="Chromosome"/>
</dbReference>
<keyword evidence="5" id="KW-1185">Reference proteome</keyword>
<dbReference type="CDD" id="cd07989">
    <property type="entry name" value="LPLAT_AGPAT-like"/>
    <property type="match status" value="1"/>
</dbReference>
<dbReference type="InterPro" id="IPR045851">
    <property type="entry name" value="AMP-bd_C_sf"/>
</dbReference>
<gene>
    <name evidence="4" type="primary">aas</name>
    <name evidence="4" type="ORF">K239x_44170</name>
</gene>
<reference evidence="4 5" key="1">
    <citation type="submission" date="2019-02" db="EMBL/GenBank/DDBJ databases">
        <title>Deep-cultivation of Planctomycetes and their phenomic and genomic characterization uncovers novel biology.</title>
        <authorList>
            <person name="Wiegand S."/>
            <person name="Jogler M."/>
            <person name="Boedeker C."/>
            <person name="Pinto D."/>
            <person name="Vollmers J."/>
            <person name="Rivas-Marin E."/>
            <person name="Kohn T."/>
            <person name="Peeters S.H."/>
            <person name="Heuer A."/>
            <person name="Rast P."/>
            <person name="Oberbeckmann S."/>
            <person name="Bunk B."/>
            <person name="Jeske O."/>
            <person name="Meyerdierks A."/>
            <person name="Storesund J.E."/>
            <person name="Kallscheuer N."/>
            <person name="Luecker S."/>
            <person name="Lage O.M."/>
            <person name="Pohl T."/>
            <person name="Merkel B.J."/>
            <person name="Hornburger P."/>
            <person name="Mueller R.-W."/>
            <person name="Bruemmer F."/>
            <person name="Labrenz M."/>
            <person name="Spormann A.M."/>
            <person name="Op den Camp H."/>
            <person name="Overmann J."/>
            <person name="Amann R."/>
            <person name="Jetten M.S.M."/>
            <person name="Mascher T."/>
            <person name="Medema M.H."/>
            <person name="Devos D.P."/>
            <person name="Kaster A.-K."/>
            <person name="Ovreas L."/>
            <person name="Rohde M."/>
            <person name="Galperin M.Y."/>
            <person name="Jogler C."/>
        </authorList>
    </citation>
    <scope>NUCLEOTIDE SEQUENCE [LARGE SCALE GENOMIC DNA]</scope>
    <source>
        <strain evidence="4 5">K23_9</strain>
    </source>
</reference>
<evidence type="ECO:0000256" key="1">
    <source>
        <dbReference type="ARBA" id="ARBA00006432"/>
    </source>
</evidence>
<dbReference type="InterPro" id="IPR042099">
    <property type="entry name" value="ANL_N_sf"/>
</dbReference>
<keyword evidence="2" id="KW-0436">Ligase</keyword>
<dbReference type="EMBL" id="CP036526">
    <property type="protein sequence ID" value="QDT12407.1"/>
    <property type="molecule type" value="Genomic_DNA"/>
</dbReference>
<dbReference type="PROSITE" id="PS00455">
    <property type="entry name" value="AMP_BINDING"/>
    <property type="match status" value="1"/>
</dbReference>
<dbReference type="Gene3D" id="3.40.50.12780">
    <property type="entry name" value="N-terminal domain of ligase-like"/>
    <property type="match status" value="1"/>
</dbReference>
<dbReference type="GO" id="GO:0016746">
    <property type="term" value="F:acyltransferase activity"/>
    <property type="evidence" value="ECO:0007669"/>
    <property type="project" value="InterPro"/>
</dbReference>
<evidence type="ECO:0000313" key="5">
    <source>
        <dbReference type="Proteomes" id="UP000319817"/>
    </source>
</evidence>
<name>A0A517NZ53_9BACT</name>
<dbReference type="PANTHER" id="PTHR24096">
    <property type="entry name" value="LONG-CHAIN-FATTY-ACID--COA LIGASE"/>
    <property type="match status" value="1"/>
</dbReference>
<comment type="similarity">
    <text evidence="1">Belongs to the ATP-dependent AMP-binding enzyme family.</text>
</comment>
<accession>A0A517NZ53</accession>
<protein>
    <submittedName>
        <fullName evidence="4">Bifunctional protein Aas</fullName>
    </submittedName>
</protein>
<dbReference type="AlphaFoldDB" id="A0A517NZ53"/>
<dbReference type="Pfam" id="PF00501">
    <property type="entry name" value="AMP-binding"/>
    <property type="match status" value="1"/>
</dbReference>